<gene>
    <name evidence="1" type="ORF">MML48_2g00002817</name>
</gene>
<accession>A0ACB9TIG1</accession>
<keyword evidence="2" id="KW-1185">Reference proteome</keyword>
<dbReference type="Proteomes" id="UP001056778">
    <property type="component" value="Chromosome 2"/>
</dbReference>
<organism evidence="1 2">
    <name type="scientific">Holotrichia oblita</name>
    <name type="common">Chafer beetle</name>
    <dbReference type="NCBI Taxonomy" id="644536"/>
    <lineage>
        <taxon>Eukaryota</taxon>
        <taxon>Metazoa</taxon>
        <taxon>Ecdysozoa</taxon>
        <taxon>Arthropoda</taxon>
        <taxon>Hexapoda</taxon>
        <taxon>Insecta</taxon>
        <taxon>Pterygota</taxon>
        <taxon>Neoptera</taxon>
        <taxon>Endopterygota</taxon>
        <taxon>Coleoptera</taxon>
        <taxon>Polyphaga</taxon>
        <taxon>Scarabaeiformia</taxon>
        <taxon>Scarabaeidae</taxon>
        <taxon>Melolonthinae</taxon>
        <taxon>Holotrichia</taxon>
    </lineage>
</organism>
<proteinExistence type="predicted"/>
<reference evidence="1" key="1">
    <citation type="submission" date="2022-04" db="EMBL/GenBank/DDBJ databases">
        <title>Chromosome-scale genome assembly of Holotrichia oblita Faldermann.</title>
        <authorList>
            <person name="Rongchong L."/>
        </authorList>
    </citation>
    <scope>NUCLEOTIDE SEQUENCE</scope>
    <source>
        <strain evidence="1">81SQS9</strain>
    </source>
</reference>
<evidence type="ECO:0000313" key="2">
    <source>
        <dbReference type="Proteomes" id="UP001056778"/>
    </source>
</evidence>
<protein>
    <submittedName>
        <fullName evidence="1">Uncharacterized protein</fullName>
    </submittedName>
</protein>
<dbReference type="EMBL" id="CM043016">
    <property type="protein sequence ID" value="KAI4466587.1"/>
    <property type="molecule type" value="Genomic_DNA"/>
</dbReference>
<evidence type="ECO:0000313" key="1">
    <source>
        <dbReference type="EMBL" id="KAI4466587.1"/>
    </source>
</evidence>
<sequence>MSDSNVPEDVKKLISEIISRNNWEPVSEPKYSPACESGDGYICIHLAVEIPLQNETIRLFVKYPAGVKLFEGDTDSDRIYLNEIYLYNNIIVSYNNFLDDKGVKDRCVSAPKSYGSSAKHALVLDNLIYKGYKMFDRKKLMNDQHIKLVLKSFAKFHGTSFAFKDQKRSDYDELAKNCGSNVWKGKTYDTPVMKVFFDAMKDAFAKFDPEKDQHLLERCKPEVLIDTLREIGCNQDRSSIITKGDCWSNNMMFLYENDNTENPIDVMQLDWQLVEVASPVYDISYFFYTTASQEALSKLDDYLEFYYSELSEQIQKLGSDPKYLYPFSAFKKEWKLYCKFGFALAFMVFRVMLANPDEVPDMTEMHRNEVGIFDKFVNEEEYMKRIKLLAELLVERNYI</sequence>
<name>A0ACB9TIG1_HOLOL</name>
<comment type="caution">
    <text evidence="1">The sequence shown here is derived from an EMBL/GenBank/DDBJ whole genome shotgun (WGS) entry which is preliminary data.</text>
</comment>